<dbReference type="Proteomes" id="UP000076852">
    <property type="component" value="Chromosome 1"/>
</dbReference>
<name>A0A160FPJ4_9BURK</name>
<sequence length="321" mass="35519">MATVFFSYTHADEALRNELEIHLSLLKRQGLIEAWHDRRIVAGSHIDNVISGELERADVILLLVSASFIASDYCYSTEMERALERHASGDAQVIPVILRACDWHGAPFGKLLATPADGKPVTSWPNQDEAFTDVAKSIRKAVTAVPRAATGANPSMVTPGGSAQAAVPAHEPLPRSSNLRLKKEFSDFDRDAFLTNGFDFIARFFQGTLQALEERNEDFKTRFERIDSRTFTASIYKSGKAVTQCTVSIGSYGRGSSEIRYADSVSSNANGFNEALTVKEDTQKLFFKPMMNMVSGSAQDQLSEQGAAEYYWSRLIERLQS</sequence>
<dbReference type="Pfam" id="PF13676">
    <property type="entry name" value="TIR_2"/>
    <property type="match status" value="1"/>
</dbReference>
<dbReference type="AlphaFoldDB" id="A0A160FPJ4"/>
<protein>
    <recommendedName>
        <fullName evidence="1">TIR domain-containing protein</fullName>
    </recommendedName>
</protein>
<gene>
    <name evidence="2" type="ORF">AYM40_15590</name>
</gene>
<accession>A0A160FPJ4</accession>
<proteinExistence type="predicted"/>
<feature type="domain" description="TIR" evidence="1">
    <location>
        <begin position="1"/>
        <end position="142"/>
    </location>
</feature>
<dbReference type="GO" id="GO:0007165">
    <property type="term" value="P:signal transduction"/>
    <property type="evidence" value="ECO:0007669"/>
    <property type="project" value="InterPro"/>
</dbReference>
<organism evidence="2 3">
    <name type="scientific">Paraburkholderia phytofirmans OLGA172</name>
    <dbReference type="NCBI Taxonomy" id="1417228"/>
    <lineage>
        <taxon>Bacteria</taxon>
        <taxon>Pseudomonadati</taxon>
        <taxon>Pseudomonadota</taxon>
        <taxon>Betaproteobacteria</taxon>
        <taxon>Burkholderiales</taxon>
        <taxon>Burkholderiaceae</taxon>
        <taxon>Paraburkholderia</taxon>
    </lineage>
</organism>
<keyword evidence="3" id="KW-1185">Reference proteome</keyword>
<evidence type="ECO:0000313" key="2">
    <source>
        <dbReference type="EMBL" id="ANB74749.1"/>
    </source>
</evidence>
<dbReference type="SMART" id="SM00255">
    <property type="entry name" value="TIR"/>
    <property type="match status" value="1"/>
</dbReference>
<reference evidence="2 3" key="1">
    <citation type="journal article" date="2016" name="Gene">
        <title>PacBio SMRT assembly of a complex multi-replicon genome reveals chlorocatechol degradative operon in a region of genome plasticity.</title>
        <authorList>
            <person name="Ricker N."/>
            <person name="Shen S.Y."/>
            <person name="Goordial J."/>
            <person name="Jin S."/>
            <person name="Fulthorpe R.R."/>
        </authorList>
    </citation>
    <scope>NUCLEOTIDE SEQUENCE [LARGE SCALE GENOMIC DNA]</scope>
    <source>
        <strain evidence="2 3">OLGA172</strain>
    </source>
</reference>
<dbReference type="KEGG" id="buz:AYM40_15590"/>
<dbReference type="SUPFAM" id="SSF52200">
    <property type="entry name" value="Toll/Interleukin receptor TIR domain"/>
    <property type="match status" value="1"/>
</dbReference>
<dbReference type="PROSITE" id="PS50104">
    <property type="entry name" value="TIR"/>
    <property type="match status" value="1"/>
</dbReference>
<dbReference type="OrthoDB" id="1426235at2"/>
<dbReference type="InterPro" id="IPR035897">
    <property type="entry name" value="Toll_tir_struct_dom_sf"/>
</dbReference>
<dbReference type="RefSeq" id="WP_063498046.1">
    <property type="nucleotide sequence ID" value="NZ_CP014578.1"/>
</dbReference>
<dbReference type="Gene3D" id="3.40.50.10140">
    <property type="entry name" value="Toll/interleukin-1 receptor homology (TIR) domain"/>
    <property type="match status" value="1"/>
</dbReference>
<evidence type="ECO:0000259" key="1">
    <source>
        <dbReference type="PROSITE" id="PS50104"/>
    </source>
</evidence>
<evidence type="ECO:0000313" key="3">
    <source>
        <dbReference type="Proteomes" id="UP000076852"/>
    </source>
</evidence>
<dbReference type="STRING" id="1804984.AYM40_15590"/>
<dbReference type="InterPro" id="IPR000157">
    <property type="entry name" value="TIR_dom"/>
</dbReference>
<dbReference type="EMBL" id="CP014578">
    <property type="protein sequence ID" value="ANB74749.1"/>
    <property type="molecule type" value="Genomic_DNA"/>
</dbReference>